<evidence type="ECO:0000313" key="1">
    <source>
        <dbReference type="EMBL" id="GBN89764.1"/>
    </source>
</evidence>
<dbReference type="AlphaFoldDB" id="A0A4Y2SN86"/>
<dbReference type="EMBL" id="BGPR01022960">
    <property type="protein sequence ID" value="GBN89764.1"/>
    <property type="molecule type" value="Genomic_DNA"/>
</dbReference>
<protein>
    <recommendedName>
        <fullName evidence="3">SOCS box domain-containing protein</fullName>
    </recommendedName>
</protein>
<dbReference type="OrthoDB" id="6443573at2759"/>
<accession>A0A4Y2SN86</accession>
<name>A0A4Y2SN86_ARAVE</name>
<gene>
    <name evidence="1" type="ORF">AVEN_74375_1</name>
</gene>
<evidence type="ECO:0000313" key="2">
    <source>
        <dbReference type="Proteomes" id="UP000499080"/>
    </source>
</evidence>
<proteinExistence type="predicted"/>
<organism evidence="1 2">
    <name type="scientific">Araneus ventricosus</name>
    <name type="common">Orbweaver spider</name>
    <name type="synonym">Epeira ventricosa</name>
    <dbReference type="NCBI Taxonomy" id="182803"/>
    <lineage>
        <taxon>Eukaryota</taxon>
        <taxon>Metazoa</taxon>
        <taxon>Ecdysozoa</taxon>
        <taxon>Arthropoda</taxon>
        <taxon>Chelicerata</taxon>
        <taxon>Arachnida</taxon>
        <taxon>Araneae</taxon>
        <taxon>Araneomorphae</taxon>
        <taxon>Entelegynae</taxon>
        <taxon>Araneoidea</taxon>
        <taxon>Araneidae</taxon>
        <taxon>Araneus</taxon>
    </lineage>
</organism>
<reference evidence="1 2" key="1">
    <citation type="journal article" date="2019" name="Sci. Rep.">
        <title>Orb-weaving spider Araneus ventricosus genome elucidates the spidroin gene catalogue.</title>
        <authorList>
            <person name="Kono N."/>
            <person name="Nakamura H."/>
            <person name="Ohtoshi R."/>
            <person name="Moran D.A.P."/>
            <person name="Shinohara A."/>
            <person name="Yoshida Y."/>
            <person name="Fujiwara M."/>
            <person name="Mori M."/>
            <person name="Tomita M."/>
            <person name="Arakawa K."/>
        </authorList>
    </citation>
    <scope>NUCLEOTIDE SEQUENCE [LARGE SCALE GENOMIC DNA]</scope>
</reference>
<keyword evidence="2" id="KW-1185">Reference proteome</keyword>
<comment type="caution">
    <text evidence="1">The sequence shown here is derived from an EMBL/GenBank/DDBJ whole genome shotgun (WGS) entry which is preliminary data.</text>
</comment>
<dbReference type="Proteomes" id="UP000499080">
    <property type="component" value="Unassembled WGS sequence"/>
</dbReference>
<sequence>MRSLWAELEAAGETEIVERTDETLILFWIRWIRDGSQIPWIQAIRQYPDLPWDPFPWSRWEPVPRFSRIFPSLPLEDRQKFFKFLTTVSYDDLRFCLYTVTKEEEEQIIKMDILPVLNIYLTTWSLRCCLLEIVEKVWNYIDVDNFIYMLGAIVQLKSTLTDIDYCEIFERIWNRSPIHFREKANKYNRKEIDLCLSEVKRKKN</sequence>
<evidence type="ECO:0008006" key="3">
    <source>
        <dbReference type="Google" id="ProtNLM"/>
    </source>
</evidence>